<reference evidence="1" key="1">
    <citation type="submission" date="2022-07" db="EMBL/GenBank/DDBJ databases">
        <title>Draft genome of Pseudomonas carnis strain LP isolated from cheese.</title>
        <authorList>
            <person name="Wolfe B.E."/>
        </authorList>
    </citation>
    <scope>NUCLEOTIDE SEQUENCE</scope>
    <source>
        <strain evidence="1">LP</strain>
    </source>
</reference>
<dbReference type="EMBL" id="JANCLL010000006">
    <property type="protein sequence ID" value="MDD1943723.1"/>
    <property type="molecule type" value="Genomic_DNA"/>
</dbReference>
<protein>
    <recommendedName>
        <fullName evidence="3">ATP-binding protein</fullName>
    </recommendedName>
</protein>
<evidence type="ECO:0000313" key="2">
    <source>
        <dbReference type="Proteomes" id="UP001150614"/>
    </source>
</evidence>
<name>A0ABT5RET9_9PSED</name>
<comment type="caution">
    <text evidence="1">The sequence shown here is derived from an EMBL/GenBank/DDBJ whole genome shotgun (WGS) entry which is preliminary data.</text>
</comment>
<organism evidence="1 2">
    <name type="scientific">Pseudomonas carnis</name>
    <dbReference type="NCBI Taxonomy" id="2487355"/>
    <lineage>
        <taxon>Bacteria</taxon>
        <taxon>Pseudomonadati</taxon>
        <taxon>Pseudomonadota</taxon>
        <taxon>Gammaproteobacteria</taxon>
        <taxon>Pseudomonadales</taxon>
        <taxon>Pseudomonadaceae</taxon>
        <taxon>Pseudomonas</taxon>
    </lineage>
</organism>
<evidence type="ECO:0000313" key="1">
    <source>
        <dbReference type="EMBL" id="MDD1943723.1"/>
    </source>
</evidence>
<dbReference type="InterPro" id="IPR027417">
    <property type="entry name" value="P-loop_NTPase"/>
</dbReference>
<proteinExistence type="predicted"/>
<sequence>MRYLLCPKQYRAERCIENSFSDNVSAILGGNSQAGKTTVAKRLIKNADRTRIYTAYVSGSFTKAYGNVELAFSAALGLPVTSDFMYFHNIERTLKDLIGGREFWLVFDDASVHFGGGAEQRNASISLMRTLVRSFPSVKILFVGRIDIFNGGLKEVVPNQPRYVTIDAWQSGQASRAFITQIGEACGFKSSQLTDDYFIDRLLEKSDGASGAIIKIFQALARHSRYKTYPYLPSECLRNLWNF</sequence>
<accession>A0ABT5RET9</accession>
<dbReference type="SUPFAM" id="SSF52540">
    <property type="entry name" value="P-loop containing nucleoside triphosphate hydrolases"/>
    <property type="match status" value="1"/>
</dbReference>
<dbReference type="RefSeq" id="WP_054896483.1">
    <property type="nucleotide sequence ID" value="NZ_JAEKCO010000001.1"/>
</dbReference>
<evidence type="ECO:0008006" key="3">
    <source>
        <dbReference type="Google" id="ProtNLM"/>
    </source>
</evidence>
<gene>
    <name evidence="1" type="ORF">NMG11_07800</name>
</gene>
<keyword evidence="2" id="KW-1185">Reference proteome</keyword>
<dbReference type="Proteomes" id="UP001150614">
    <property type="component" value="Unassembled WGS sequence"/>
</dbReference>